<dbReference type="FunFam" id="4.10.60.10:FF:000091">
    <property type="entry name" value="Zinc finger CCHC-type-containing 9"/>
    <property type="match status" value="1"/>
</dbReference>
<dbReference type="SUPFAM" id="SSF57756">
    <property type="entry name" value="Retrovirus zinc finger-like domains"/>
    <property type="match status" value="2"/>
</dbReference>
<dbReference type="InterPro" id="IPR036875">
    <property type="entry name" value="Znf_CCHC_sf"/>
</dbReference>
<feature type="region of interest" description="Disordered" evidence="6">
    <location>
        <begin position="1"/>
        <end position="22"/>
    </location>
</feature>
<keyword evidence="4" id="KW-0862">Zinc</keyword>
<feature type="region of interest" description="Disordered" evidence="6">
    <location>
        <begin position="247"/>
        <end position="266"/>
    </location>
</feature>
<dbReference type="PANTHER" id="PTHR47798">
    <property type="entry name" value="OS04G0555800 PROTEIN"/>
    <property type="match status" value="1"/>
</dbReference>
<dbReference type="OrthoDB" id="3863715at2759"/>
<evidence type="ECO:0000313" key="8">
    <source>
        <dbReference type="EMBL" id="KMZ60436.1"/>
    </source>
</evidence>
<keyword evidence="2" id="KW-0677">Repeat</keyword>
<dbReference type="PANTHER" id="PTHR47798:SF2">
    <property type="entry name" value="CCHC-TYPE DOMAIN-CONTAINING PROTEIN"/>
    <property type="match status" value="1"/>
</dbReference>
<feature type="compositionally biased region" description="Basic residues" evidence="6">
    <location>
        <begin position="107"/>
        <end position="118"/>
    </location>
</feature>
<feature type="domain" description="CCHC-type" evidence="7">
    <location>
        <begin position="154"/>
        <end position="169"/>
    </location>
</feature>
<feature type="compositionally biased region" description="Polar residues" evidence="6">
    <location>
        <begin position="11"/>
        <end position="21"/>
    </location>
</feature>
<dbReference type="STRING" id="29655.A0A0K9NUG7"/>
<evidence type="ECO:0000256" key="2">
    <source>
        <dbReference type="ARBA" id="ARBA00022737"/>
    </source>
</evidence>
<dbReference type="EMBL" id="LFYR01001623">
    <property type="protein sequence ID" value="KMZ60436.1"/>
    <property type="molecule type" value="Genomic_DNA"/>
</dbReference>
<evidence type="ECO:0000256" key="4">
    <source>
        <dbReference type="ARBA" id="ARBA00022833"/>
    </source>
</evidence>
<gene>
    <name evidence="8" type="ORF">ZOSMA_5G03040</name>
</gene>
<dbReference type="GO" id="GO:0003676">
    <property type="term" value="F:nucleic acid binding"/>
    <property type="evidence" value="ECO:0007669"/>
    <property type="project" value="InterPro"/>
</dbReference>
<reference evidence="9" key="1">
    <citation type="journal article" date="2016" name="Nature">
        <title>The genome of the seagrass Zostera marina reveals angiosperm adaptation to the sea.</title>
        <authorList>
            <person name="Olsen J.L."/>
            <person name="Rouze P."/>
            <person name="Verhelst B."/>
            <person name="Lin Y.-C."/>
            <person name="Bayer T."/>
            <person name="Collen J."/>
            <person name="Dattolo E."/>
            <person name="De Paoli E."/>
            <person name="Dittami S."/>
            <person name="Maumus F."/>
            <person name="Michel G."/>
            <person name="Kersting A."/>
            <person name="Lauritano C."/>
            <person name="Lohaus R."/>
            <person name="Toepel M."/>
            <person name="Tonon T."/>
            <person name="Vanneste K."/>
            <person name="Amirebrahimi M."/>
            <person name="Brakel J."/>
            <person name="Bostroem C."/>
            <person name="Chovatia M."/>
            <person name="Grimwood J."/>
            <person name="Jenkins J.W."/>
            <person name="Jueterbock A."/>
            <person name="Mraz A."/>
            <person name="Stam W.T."/>
            <person name="Tice H."/>
            <person name="Bornberg-Bauer E."/>
            <person name="Green P.J."/>
            <person name="Pearson G.A."/>
            <person name="Procaccini G."/>
            <person name="Duarte C.M."/>
            <person name="Schmutz J."/>
            <person name="Reusch T.B.H."/>
            <person name="Van de Peer Y."/>
        </authorList>
    </citation>
    <scope>NUCLEOTIDE SEQUENCE [LARGE SCALE GENOMIC DNA]</scope>
    <source>
        <strain evidence="9">cv. Finnish</strain>
    </source>
</reference>
<feature type="compositionally biased region" description="Polar residues" evidence="6">
    <location>
        <begin position="250"/>
        <end position="259"/>
    </location>
</feature>
<dbReference type="Gene3D" id="4.10.60.10">
    <property type="entry name" value="Zinc finger, CCHC-type"/>
    <property type="match status" value="2"/>
</dbReference>
<keyword evidence="1" id="KW-0479">Metal-binding</keyword>
<dbReference type="Proteomes" id="UP000036987">
    <property type="component" value="Unassembled WGS sequence"/>
</dbReference>
<dbReference type="InterPro" id="IPR001878">
    <property type="entry name" value="Znf_CCHC"/>
</dbReference>
<feature type="compositionally biased region" description="Basic and acidic residues" evidence="6">
    <location>
        <begin position="36"/>
        <end position="52"/>
    </location>
</feature>
<proteinExistence type="predicted"/>
<dbReference type="Pfam" id="PF00098">
    <property type="entry name" value="zf-CCHC"/>
    <property type="match status" value="2"/>
</dbReference>
<evidence type="ECO:0000256" key="3">
    <source>
        <dbReference type="ARBA" id="ARBA00022771"/>
    </source>
</evidence>
<dbReference type="SMART" id="SM00343">
    <property type="entry name" value="ZnF_C2HC"/>
    <property type="match status" value="5"/>
</dbReference>
<accession>A0A0K9NUG7</accession>
<dbReference type="PROSITE" id="PS50158">
    <property type="entry name" value="ZF_CCHC"/>
    <property type="match status" value="3"/>
</dbReference>
<feature type="domain" description="CCHC-type" evidence="7">
    <location>
        <begin position="179"/>
        <end position="192"/>
    </location>
</feature>
<evidence type="ECO:0000313" key="9">
    <source>
        <dbReference type="Proteomes" id="UP000036987"/>
    </source>
</evidence>
<feature type="compositionally biased region" description="Basic residues" evidence="6">
    <location>
        <begin position="76"/>
        <end position="88"/>
    </location>
</feature>
<dbReference type="GO" id="GO:0008270">
    <property type="term" value="F:zinc ion binding"/>
    <property type="evidence" value="ECO:0007669"/>
    <property type="project" value="UniProtKB-KW"/>
</dbReference>
<keyword evidence="9" id="KW-1185">Reference proteome</keyword>
<protein>
    <submittedName>
        <fullName evidence="8">Zinc finger CCHC domain-containing protein</fullName>
    </submittedName>
</protein>
<sequence>MSVWVGLSEPGRQSSPVQKASSYLPLFISPKRLRERYQSSEMVSKRQKEARKVYKAANPHLFPKPVEKDPSSIITTKKKKKNGRKKKKSDPTKSSLGANPVDGVGKIRNKNPLRKHPLRVPGMKPGESCFICKGMDHIAKLCPKKSDWERNKTCLHCRQRGHSLKNCPEKAENADRKYCYNCGEAGHSLSNCIQPLQDGGTTYASCFICNEQGHLSKNCPQNTHGIYPKGGSCKICDGITHLAKDCPNKGSKSTVSASRVGSAPKKQVEQWQGKLTVFRSGDDLEDDFT</sequence>
<feature type="domain" description="CCHC-type" evidence="7">
    <location>
        <begin position="206"/>
        <end position="221"/>
    </location>
</feature>
<name>A0A0K9NUG7_ZOSMR</name>
<feature type="region of interest" description="Disordered" evidence="6">
    <location>
        <begin position="36"/>
        <end position="119"/>
    </location>
</feature>
<evidence type="ECO:0000256" key="6">
    <source>
        <dbReference type="SAM" id="MobiDB-lite"/>
    </source>
</evidence>
<evidence type="ECO:0000256" key="1">
    <source>
        <dbReference type="ARBA" id="ARBA00022723"/>
    </source>
</evidence>
<comment type="caution">
    <text evidence="8">The sequence shown here is derived from an EMBL/GenBank/DDBJ whole genome shotgun (WGS) entry which is preliminary data.</text>
</comment>
<keyword evidence="3 5" id="KW-0863">Zinc-finger</keyword>
<organism evidence="8 9">
    <name type="scientific">Zostera marina</name>
    <name type="common">Eelgrass</name>
    <dbReference type="NCBI Taxonomy" id="29655"/>
    <lineage>
        <taxon>Eukaryota</taxon>
        <taxon>Viridiplantae</taxon>
        <taxon>Streptophyta</taxon>
        <taxon>Embryophyta</taxon>
        <taxon>Tracheophyta</taxon>
        <taxon>Spermatophyta</taxon>
        <taxon>Magnoliopsida</taxon>
        <taxon>Liliopsida</taxon>
        <taxon>Zosteraceae</taxon>
        <taxon>Zostera</taxon>
    </lineage>
</organism>
<dbReference type="AlphaFoldDB" id="A0A0K9NUG7"/>
<evidence type="ECO:0000256" key="5">
    <source>
        <dbReference type="PROSITE-ProRule" id="PRU00047"/>
    </source>
</evidence>
<evidence type="ECO:0000259" key="7">
    <source>
        <dbReference type="PROSITE" id="PS50158"/>
    </source>
</evidence>